<keyword evidence="10 13" id="KW-1133">Transmembrane helix</keyword>
<keyword evidence="8" id="KW-0418">Kinase</keyword>
<dbReference type="Proteomes" id="UP000305095">
    <property type="component" value="Unassembled WGS sequence"/>
</dbReference>
<feature type="transmembrane region" description="Helical" evidence="13">
    <location>
        <begin position="44"/>
        <end position="61"/>
    </location>
</feature>
<evidence type="ECO:0000256" key="4">
    <source>
        <dbReference type="ARBA" id="ARBA00022553"/>
    </source>
</evidence>
<dbReference type="EMBL" id="SZZP01000021">
    <property type="protein sequence ID" value="TKV77723.1"/>
    <property type="molecule type" value="Genomic_DNA"/>
</dbReference>
<dbReference type="EC" id="2.7.13.3" evidence="3"/>
<dbReference type="InterPro" id="IPR025201">
    <property type="entry name" value="KdpD_TM"/>
</dbReference>
<dbReference type="GO" id="GO:0000160">
    <property type="term" value="P:phosphorelay signal transduction system"/>
    <property type="evidence" value="ECO:0007669"/>
    <property type="project" value="UniProtKB-KW"/>
</dbReference>
<dbReference type="PANTHER" id="PTHR41523:SF8">
    <property type="entry name" value="ETHYLENE RESPONSE SENSOR PROTEIN"/>
    <property type="match status" value="1"/>
</dbReference>
<dbReference type="Gene3D" id="3.30.565.10">
    <property type="entry name" value="Histidine kinase-like ATPase, C-terminal domain"/>
    <property type="match status" value="1"/>
</dbReference>
<gene>
    <name evidence="15" type="ORF">FDV58_29390</name>
</gene>
<comment type="catalytic activity">
    <reaction evidence="1">
        <text>ATP + protein L-histidine = ADP + protein N-phospho-L-histidine.</text>
        <dbReference type="EC" id="2.7.13.3"/>
    </reaction>
</comment>
<evidence type="ECO:0000259" key="14">
    <source>
        <dbReference type="SMART" id="SM00387"/>
    </source>
</evidence>
<keyword evidence="9" id="KW-0067">ATP-binding</keyword>
<dbReference type="AlphaFoldDB" id="A0A4U6RUE3"/>
<evidence type="ECO:0000313" key="16">
    <source>
        <dbReference type="Proteomes" id="UP000305095"/>
    </source>
</evidence>
<keyword evidence="12 13" id="KW-0472">Membrane</keyword>
<reference evidence="15 16" key="1">
    <citation type="submission" date="2019-05" db="EMBL/GenBank/DDBJ databases">
        <title>Draft Genome of Bradyrhizobium elkanii strain SEMIA 938, Used in Commercial Inoculants for Lupinus spp. in Brazil.</title>
        <authorList>
            <person name="Hungria M."/>
            <person name="Delamuta J.R.M."/>
            <person name="Ribeiro R.A."/>
            <person name="Nogueira M.A."/>
        </authorList>
    </citation>
    <scope>NUCLEOTIDE SEQUENCE [LARGE SCALE GENOMIC DNA]</scope>
    <source>
        <strain evidence="15 16">Semia 938</strain>
    </source>
</reference>
<keyword evidence="11" id="KW-0902">Two-component regulatory system</keyword>
<evidence type="ECO:0000256" key="3">
    <source>
        <dbReference type="ARBA" id="ARBA00012438"/>
    </source>
</evidence>
<dbReference type="InterPro" id="IPR036890">
    <property type="entry name" value="HATPase_C_sf"/>
</dbReference>
<comment type="caution">
    <text evidence="15">The sequence shown here is derived from an EMBL/GenBank/DDBJ whole genome shotgun (WGS) entry which is preliminary data.</text>
</comment>
<feature type="transmembrane region" description="Helical" evidence="13">
    <location>
        <begin position="88"/>
        <end position="106"/>
    </location>
</feature>
<feature type="domain" description="Histidine kinase/HSP90-like ATPase" evidence="14">
    <location>
        <begin position="225"/>
        <end position="319"/>
    </location>
</feature>
<sequence length="319" mass="34726">MDRLLLHFMSVTPRYPVWARYLLSLGLVGLAFVAKLLLDDQLRPYPLVLFIPAIFLASVIFDRGSGFLATGASAALALRYFMPPPLSAEILPLLMFLVSGLCIAAVTETLRTTLEKNSEAKAYADVLLMELAHRTRNDLATIMSILRLQARSDTNPAVQTAITSALARIEVVAKVHDRLRDAPVDSTVDLGAYLEALCGSLADFHRGLRPIAIRVTCDEIAVKSSQAASVGLIINELVTNAFKYAFPDGRRGTVEVDVRRRSDQVAITVRDDGIGCPSEVKSGLGTRLINLMSAQMKGRMTRAPMAQGCEVEVVIVLES</sequence>
<keyword evidence="4" id="KW-0597">Phosphoprotein</keyword>
<evidence type="ECO:0000256" key="12">
    <source>
        <dbReference type="ARBA" id="ARBA00023136"/>
    </source>
</evidence>
<evidence type="ECO:0000256" key="7">
    <source>
        <dbReference type="ARBA" id="ARBA00022741"/>
    </source>
</evidence>
<dbReference type="Pfam" id="PF02518">
    <property type="entry name" value="HATPase_c"/>
    <property type="match status" value="1"/>
</dbReference>
<proteinExistence type="predicted"/>
<dbReference type="InterPro" id="IPR003594">
    <property type="entry name" value="HATPase_dom"/>
</dbReference>
<evidence type="ECO:0000256" key="11">
    <source>
        <dbReference type="ARBA" id="ARBA00023012"/>
    </source>
</evidence>
<evidence type="ECO:0000256" key="5">
    <source>
        <dbReference type="ARBA" id="ARBA00022679"/>
    </source>
</evidence>
<dbReference type="GO" id="GO:0016020">
    <property type="term" value="C:membrane"/>
    <property type="evidence" value="ECO:0007669"/>
    <property type="project" value="UniProtKB-SubCell"/>
</dbReference>
<dbReference type="Gene3D" id="1.20.120.620">
    <property type="entry name" value="Backbone structure of the membrane domain of e. Coli histidine kinase receptor kdpd"/>
    <property type="match status" value="1"/>
</dbReference>
<keyword evidence="5" id="KW-0808">Transferase</keyword>
<dbReference type="InterPro" id="IPR038318">
    <property type="entry name" value="KdpD_sf"/>
</dbReference>
<comment type="subcellular location">
    <subcellularLocation>
        <location evidence="2">Membrane</location>
        <topology evidence="2">Multi-pass membrane protein</topology>
    </subcellularLocation>
</comment>
<dbReference type="Pfam" id="PF13493">
    <property type="entry name" value="DUF4118"/>
    <property type="match status" value="1"/>
</dbReference>
<dbReference type="InterPro" id="IPR011495">
    <property type="entry name" value="Sig_transdc_His_kin_sub2_dim/P"/>
</dbReference>
<dbReference type="GO" id="GO:0004673">
    <property type="term" value="F:protein histidine kinase activity"/>
    <property type="evidence" value="ECO:0007669"/>
    <property type="project" value="UniProtKB-EC"/>
</dbReference>
<evidence type="ECO:0000256" key="9">
    <source>
        <dbReference type="ARBA" id="ARBA00022840"/>
    </source>
</evidence>
<evidence type="ECO:0000256" key="13">
    <source>
        <dbReference type="SAM" id="Phobius"/>
    </source>
</evidence>
<feature type="transmembrane region" description="Helical" evidence="13">
    <location>
        <begin position="21"/>
        <end position="38"/>
    </location>
</feature>
<dbReference type="RefSeq" id="WP_137482258.1">
    <property type="nucleotide sequence ID" value="NZ_SZZP01000021.1"/>
</dbReference>
<name>A0A4U6RUE3_BRAEL</name>
<organism evidence="15 16">
    <name type="scientific">Bradyrhizobium elkanii</name>
    <dbReference type="NCBI Taxonomy" id="29448"/>
    <lineage>
        <taxon>Bacteria</taxon>
        <taxon>Pseudomonadati</taxon>
        <taxon>Pseudomonadota</taxon>
        <taxon>Alphaproteobacteria</taxon>
        <taxon>Hyphomicrobiales</taxon>
        <taxon>Nitrobacteraceae</taxon>
        <taxon>Bradyrhizobium</taxon>
    </lineage>
</organism>
<dbReference type="PANTHER" id="PTHR41523">
    <property type="entry name" value="TWO-COMPONENT SYSTEM SENSOR PROTEIN"/>
    <property type="match status" value="1"/>
</dbReference>
<keyword evidence="6 13" id="KW-0812">Transmembrane</keyword>
<evidence type="ECO:0000256" key="1">
    <source>
        <dbReference type="ARBA" id="ARBA00000085"/>
    </source>
</evidence>
<evidence type="ECO:0000256" key="8">
    <source>
        <dbReference type="ARBA" id="ARBA00022777"/>
    </source>
</evidence>
<evidence type="ECO:0000313" key="15">
    <source>
        <dbReference type="EMBL" id="TKV77723.1"/>
    </source>
</evidence>
<dbReference type="Pfam" id="PF07568">
    <property type="entry name" value="HisKA_2"/>
    <property type="match status" value="1"/>
</dbReference>
<evidence type="ECO:0000256" key="2">
    <source>
        <dbReference type="ARBA" id="ARBA00004141"/>
    </source>
</evidence>
<keyword evidence="7" id="KW-0547">Nucleotide-binding</keyword>
<dbReference type="SMART" id="SM00387">
    <property type="entry name" value="HATPase_c"/>
    <property type="match status" value="1"/>
</dbReference>
<evidence type="ECO:0000256" key="6">
    <source>
        <dbReference type="ARBA" id="ARBA00022692"/>
    </source>
</evidence>
<protein>
    <recommendedName>
        <fullName evidence="3">histidine kinase</fullName>
        <ecNumber evidence="3">2.7.13.3</ecNumber>
    </recommendedName>
</protein>
<dbReference type="SUPFAM" id="SSF55874">
    <property type="entry name" value="ATPase domain of HSP90 chaperone/DNA topoisomerase II/histidine kinase"/>
    <property type="match status" value="1"/>
</dbReference>
<evidence type="ECO:0000256" key="10">
    <source>
        <dbReference type="ARBA" id="ARBA00022989"/>
    </source>
</evidence>
<dbReference type="GO" id="GO:0005524">
    <property type="term" value="F:ATP binding"/>
    <property type="evidence" value="ECO:0007669"/>
    <property type="project" value="UniProtKB-KW"/>
</dbReference>
<accession>A0A4U6RUE3</accession>